<dbReference type="EMBL" id="SEYY01023875">
    <property type="protein sequence ID" value="KAB7494559.1"/>
    <property type="molecule type" value="Genomic_DNA"/>
</dbReference>
<proteinExistence type="predicted"/>
<dbReference type="GO" id="GO:0016567">
    <property type="term" value="P:protein ubiquitination"/>
    <property type="evidence" value="ECO:0007669"/>
    <property type="project" value="TreeGrafter"/>
</dbReference>
<dbReference type="PIRSF" id="PIRSF006748">
    <property type="entry name" value="p53_MDM_2/4"/>
    <property type="match status" value="1"/>
</dbReference>
<evidence type="ECO:0000256" key="4">
    <source>
        <dbReference type="PROSITE-ProRule" id="PRU00322"/>
    </source>
</evidence>
<dbReference type="GO" id="GO:0061630">
    <property type="term" value="F:ubiquitin protein ligase activity"/>
    <property type="evidence" value="ECO:0007669"/>
    <property type="project" value="TreeGrafter"/>
</dbReference>
<keyword evidence="1" id="KW-0479">Metal-binding</keyword>
<dbReference type="AlphaFoldDB" id="A0A5N5SLU0"/>
<dbReference type="Gene3D" id="2.30.30.380">
    <property type="entry name" value="Zn-finger domain of Sec23/24"/>
    <property type="match status" value="1"/>
</dbReference>
<dbReference type="GO" id="GO:0005634">
    <property type="term" value="C:nucleus"/>
    <property type="evidence" value="ECO:0007669"/>
    <property type="project" value="InterPro"/>
</dbReference>
<feature type="domain" description="RING-type" evidence="6">
    <location>
        <begin position="554"/>
        <end position="595"/>
    </location>
</feature>
<dbReference type="OrthoDB" id="24526at2759"/>
<dbReference type="PROSITE" id="PS01358">
    <property type="entry name" value="ZF_RANBP2_1"/>
    <property type="match status" value="1"/>
</dbReference>
<dbReference type="InterPro" id="IPR036443">
    <property type="entry name" value="Znf_RanBP2_sf"/>
</dbReference>
<feature type="compositionally biased region" description="Basic residues" evidence="5">
    <location>
        <begin position="343"/>
        <end position="356"/>
    </location>
</feature>
<evidence type="ECO:0000256" key="1">
    <source>
        <dbReference type="ARBA" id="ARBA00022723"/>
    </source>
</evidence>
<dbReference type="SUPFAM" id="SSF90209">
    <property type="entry name" value="Ran binding protein zinc finger-like"/>
    <property type="match status" value="1"/>
</dbReference>
<feature type="region of interest" description="Disordered" evidence="5">
    <location>
        <begin position="340"/>
        <end position="429"/>
    </location>
</feature>
<dbReference type="SMART" id="SM00547">
    <property type="entry name" value="ZnF_RBZ"/>
    <property type="match status" value="1"/>
</dbReference>
<comment type="caution">
    <text evidence="8">The sequence shown here is derived from an EMBL/GenBank/DDBJ whole genome shotgun (WGS) entry which is preliminary data.</text>
</comment>
<feature type="compositionally biased region" description="Acidic residues" evidence="5">
    <location>
        <begin position="403"/>
        <end position="422"/>
    </location>
</feature>
<dbReference type="GO" id="GO:0043066">
    <property type="term" value="P:negative regulation of apoptotic process"/>
    <property type="evidence" value="ECO:0007669"/>
    <property type="project" value="InterPro"/>
</dbReference>
<keyword evidence="2 4" id="KW-0863">Zinc-finger</keyword>
<name>A0A5N5SLU0_9CRUS</name>
<dbReference type="Gene3D" id="3.30.40.10">
    <property type="entry name" value="Zinc/RING finger domain, C3HC4 (zinc finger)"/>
    <property type="match status" value="1"/>
</dbReference>
<dbReference type="InterPro" id="IPR036885">
    <property type="entry name" value="SWIB_MDM2_dom_sf"/>
</dbReference>
<accession>A0A5N5SLU0</accession>
<dbReference type="Gene3D" id="1.10.245.10">
    <property type="entry name" value="SWIB/MDM2 domain"/>
    <property type="match status" value="1"/>
</dbReference>
<dbReference type="PANTHER" id="PTHR46858:SF5">
    <property type="entry name" value="E3 UBIQUITIN-PROTEIN LIGASE APD1-RELATED"/>
    <property type="match status" value="1"/>
</dbReference>
<dbReference type="InterPro" id="IPR001876">
    <property type="entry name" value="Znf_RanBP2"/>
</dbReference>
<reference evidence="8 9" key="1">
    <citation type="journal article" date="2019" name="PLoS Biol.">
        <title>Sex chromosomes control vertical transmission of feminizing Wolbachia symbionts in an isopod.</title>
        <authorList>
            <person name="Becking T."/>
            <person name="Chebbi M.A."/>
            <person name="Giraud I."/>
            <person name="Moumen B."/>
            <person name="Laverre T."/>
            <person name="Caubet Y."/>
            <person name="Peccoud J."/>
            <person name="Gilbert C."/>
            <person name="Cordaux R."/>
        </authorList>
    </citation>
    <scope>NUCLEOTIDE SEQUENCE [LARGE SCALE GENOMIC DNA]</scope>
    <source>
        <strain evidence="8">ANa2</strain>
        <tissue evidence="8">Whole body excluding digestive tract and cuticle</tissue>
    </source>
</reference>
<evidence type="ECO:0000256" key="3">
    <source>
        <dbReference type="ARBA" id="ARBA00022833"/>
    </source>
</evidence>
<keyword evidence="9" id="KW-1185">Reference proteome</keyword>
<organism evidence="8 9">
    <name type="scientific">Armadillidium nasatum</name>
    <dbReference type="NCBI Taxonomy" id="96803"/>
    <lineage>
        <taxon>Eukaryota</taxon>
        <taxon>Metazoa</taxon>
        <taxon>Ecdysozoa</taxon>
        <taxon>Arthropoda</taxon>
        <taxon>Crustacea</taxon>
        <taxon>Multicrustacea</taxon>
        <taxon>Malacostraca</taxon>
        <taxon>Eumalacostraca</taxon>
        <taxon>Peracarida</taxon>
        <taxon>Isopoda</taxon>
        <taxon>Oniscidea</taxon>
        <taxon>Crinocheta</taxon>
        <taxon>Armadillidiidae</taxon>
        <taxon>Armadillidium</taxon>
    </lineage>
</organism>
<feature type="compositionally biased region" description="Basic and acidic residues" evidence="5">
    <location>
        <begin position="30"/>
        <end position="41"/>
    </location>
</feature>
<dbReference type="PROSITE" id="PS50089">
    <property type="entry name" value="ZF_RING_2"/>
    <property type="match status" value="1"/>
</dbReference>
<evidence type="ECO:0000313" key="9">
    <source>
        <dbReference type="Proteomes" id="UP000326759"/>
    </source>
</evidence>
<dbReference type="GO" id="GO:0051726">
    <property type="term" value="P:regulation of cell cycle"/>
    <property type="evidence" value="ECO:0007669"/>
    <property type="project" value="InterPro"/>
</dbReference>
<gene>
    <name evidence="8" type="primary">mdm4</name>
    <name evidence="8" type="ORF">Anas_12358</name>
</gene>
<dbReference type="InterPro" id="IPR013083">
    <property type="entry name" value="Znf_RING/FYVE/PHD"/>
</dbReference>
<dbReference type="SUPFAM" id="SSF57850">
    <property type="entry name" value="RING/U-box"/>
    <property type="match status" value="1"/>
</dbReference>
<dbReference type="GO" id="GO:0010468">
    <property type="term" value="P:regulation of gene expression"/>
    <property type="evidence" value="ECO:0007669"/>
    <property type="project" value="TreeGrafter"/>
</dbReference>
<feature type="region of interest" description="Disordered" evidence="5">
    <location>
        <begin position="283"/>
        <end position="308"/>
    </location>
</feature>
<dbReference type="CDD" id="cd16646">
    <property type="entry name" value="mRING-HC-C2H2C4_MDM2-like"/>
    <property type="match status" value="1"/>
</dbReference>
<dbReference type="Pfam" id="PF13920">
    <property type="entry name" value="zf-C3HC4_3"/>
    <property type="match status" value="1"/>
</dbReference>
<feature type="region of interest" description="Disordered" evidence="5">
    <location>
        <begin position="1"/>
        <end position="42"/>
    </location>
</feature>
<sequence length="607" mass="67686">MASETSASNGCLESEQPDFSNSIIPSPQKDPQENGDKERNSHNYNKLGDTLCVLNNALQTVFSPVGAIRRVYNVHEILDLLEKYLSKNKSLIDPLDPKFINCANTDLGRAFGVDKFEYKDVGKLLAKNVTAVNSTEALGSKMANLDSDQYDAGHSFCSDSVGTITCTSDSIASVPSTSSPSSQNFRKLNTSFMFTVPEIPDCLSGPESEYSNQGFDTALVDNSDSDVEQKSVHSAQEEVEEEVVEEYELASETETELKSQNDTESDFENIVLIFGVEARDDSDEDCFADHSSSSSSDSEGHSTEDEKDQWSCVSCGIKNKPFMRYCEKCWQLRKDWYPDPPKRLRKRKPRVKKDRKRVSCDSDEKTNSKAEEVNEDSKKGEVNEDFKEKKVKEDIKKGGLNEDNNEEEEETATEDGREEDVNENIKETLSDTLVRTSSIASTSTVVSTCSSSSASSSVASQDSGFGSQELSSFDIYIPRKRKASESEEGKRKVLKTVDDVEETADKLIKKLKKFSKTSKGIRWLKSEAARDLLELMNETSSDSDCEVAETQDFCPLCCSRPKDASIIHGRLSHIGFCYPCAKRLYNSKSKCPVCRRKIHMITKNAYV</sequence>
<evidence type="ECO:0000313" key="8">
    <source>
        <dbReference type="EMBL" id="KAB7494559.1"/>
    </source>
</evidence>
<feature type="compositionally biased region" description="Basic and acidic residues" evidence="5">
    <location>
        <begin position="357"/>
        <end position="400"/>
    </location>
</feature>
<dbReference type="Proteomes" id="UP000326759">
    <property type="component" value="Unassembled WGS sequence"/>
</dbReference>
<dbReference type="SUPFAM" id="SSF47592">
    <property type="entry name" value="SWIB/MDM2 domain"/>
    <property type="match status" value="1"/>
</dbReference>
<feature type="compositionally biased region" description="Polar residues" evidence="5">
    <location>
        <begin position="1"/>
        <end position="25"/>
    </location>
</feature>
<evidence type="ECO:0000259" key="7">
    <source>
        <dbReference type="PROSITE" id="PS50199"/>
    </source>
</evidence>
<dbReference type="PANTHER" id="PTHR46858">
    <property type="entry name" value="OS05G0521000 PROTEIN"/>
    <property type="match status" value="1"/>
</dbReference>
<evidence type="ECO:0000259" key="6">
    <source>
        <dbReference type="PROSITE" id="PS50089"/>
    </source>
</evidence>
<evidence type="ECO:0000256" key="2">
    <source>
        <dbReference type="ARBA" id="ARBA00022771"/>
    </source>
</evidence>
<dbReference type="GO" id="GO:0008270">
    <property type="term" value="F:zinc ion binding"/>
    <property type="evidence" value="ECO:0007669"/>
    <property type="project" value="UniProtKB-KW"/>
</dbReference>
<evidence type="ECO:0000256" key="5">
    <source>
        <dbReference type="SAM" id="MobiDB-lite"/>
    </source>
</evidence>
<keyword evidence="3" id="KW-0862">Zinc</keyword>
<feature type="domain" description="RanBP2-type" evidence="7">
    <location>
        <begin position="306"/>
        <end position="335"/>
    </location>
</feature>
<dbReference type="InterPro" id="IPR016495">
    <property type="entry name" value="p53_neg-reg_MDM_2/4"/>
</dbReference>
<dbReference type="InterPro" id="IPR001841">
    <property type="entry name" value="Znf_RING"/>
</dbReference>
<dbReference type="PROSITE" id="PS50199">
    <property type="entry name" value="ZF_RANBP2_2"/>
    <property type="match status" value="1"/>
</dbReference>
<protein>
    <submittedName>
        <fullName evidence="8">Protein Mdm4</fullName>
    </submittedName>
</protein>